<dbReference type="Pfam" id="PF13847">
    <property type="entry name" value="Methyltransf_31"/>
    <property type="match status" value="1"/>
</dbReference>
<feature type="transmembrane region" description="Helical" evidence="1">
    <location>
        <begin position="31"/>
        <end position="48"/>
    </location>
</feature>
<dbReference type="AlphaFoldDB" id="A0A387ARY1"/>
<proteinExistence type="predicted"/>
<keyword evidence="1" id="KW-0812">Transmembrane</keyword>
<keyword evidence="3" id="KW-0808">Transferase</keyword>
<dbReference type="KEGG" id="abom:D7I45_00925"/>
<keyword evidence="4" id="KW-1185">Reference proteome</keyword>
<name>A0A387ARY1_9LACO</name>
<dbReference type="PANTHER" id="PTHR44068">
    <property type="entry name" value="ZGC:194242"/>
    <property type="match status" value="1"/>
</dbReference>
<evidence type="ECO:0000313" key="3">
    <source>
        <dbReference type="EMBL" id="AYF92151.1"/>
    </source>
</evidence>
<dbReference type="GO" id="GO:0008168">
    <property type="term" value="F:methyltransferase activity"/>
    <property type="evidence" value="ECO:0007669"/>
    <property type="project" value="UniProtKB-KW"/>
</dbReference>
<dbReference type="CDD" id="cd02440">
    <property type="entry name" value="AdoMet_MTases"/>
    <property type="match status" value="1"/>
</dbReference>
<dbReference type="InterPro" id="IPR025714">
    <property type="entry name" value="Methyltranfer_dom"/>
</dbReference>
<keyword evidence="3" id="KW-0489">Methyltransferase</keyword>
<accession>A0A387ARY1</accession>
<sequence>MVILHKKGYIRMNKFTGWVKHWYRYKTDEPYIIASALIGAICLYASIMKDHKHHLLIYVLVLILIALWSLFRSVTFKKNYVRKFVKEHTFTNQQNGIDLGTGTGYGLIKLARDTEIGKVCGVEDKYQYTVQRLEKNATLERVRSKMNITTADIQNIPYEDKEFDVAMGISANGNQLSTPKKAVYQQIASELDRVVKQDGIIFMVNTPRMTKKYANEFAKHGRHVEYMHRRFEKLFNLRAIVVK</sequence>
<dbReference type="InterPro" id="IPR029063">
    <property type="entry name" value="SAM-dependent_MTases_sf"/>
</dbReference>
<evidence type="ECO:0000259" key="2">
    <source>
        <dbReference type="Pfam" id="PF13847"/>
    </source>
</evidence>
<feature type="domain" description="Methyltransferase" evidence="2">
    <location>
        <begin position="96"/>
        <end position="210"/>
    </location>
</feature>
<dbReference type="Proteomes" id="UP000272003">
    <property type="component" value="Chromosome"/>
</dbReference>
<dbReference type="EMBL" id="CP032626">
    <property type="protein sequence ID" value="AYF92151.1"/>
    <property type="molecule type" value="Genomic_DNA"/>
</dbReference>
<dbReference type="SUPFAM" id="SSF53335">
    <property type="entry name" value="S-adenosyl-L-methionine-dependent methyltransferases"/>
    <property type="match status" value="1"/>
</dbReference>
<dbReference type="InterPro" id="IPR050447">
    <property type="entry name" value="Erg6_SMT_methyltransf"/>
</dbReference>
<reference evidence="3 4" key="1">
    <citation type="submission" date="2018-09" db="EMBL/GenBank/DDBJ databases">
        <title>Genome sequencing of strain BHWM-4.</title>
        <authorList>
            <person name="Heo J."/>
            <person name="Kim S.-J."/>
            <person name="Kwon S.-W."/>
        </authorList>
    </citation>
    <scope>NUCLEOTIDE SEQUENCE [LARGE SCALE GENOMIC DNA]</scope>
    <source>
        <strain evidence="3 4">BHWM-4</strain>
    </source>
</reference>
<keyword evidence="1" id="KW-0472">Membrane</keyword>
<organism evidence="3 4">
    <name type="scientific">Apilactobacillus bombintestini</name>
    <dbReference type="NCBI Taxonomy" id="2419772"/>
    <lineage>
        <taxon>Bacteria</taxon>
        <taxon>Bacillati</taxon>
        <taxon>Bacillota</taxon>
        <taxon>Bacilli</taxon>
        <taxon>Lactobacillales</taxon>
        <taxon>Lactobacillaceae</taxon>
        <taxon>Apilactobacillus</taxon>
    </lineage>
</organism>
<gene>
    <name evidence="3" type="ORF">D7I45_00925</name>
</gene>
<evidence type="ECO:0000313" key="4">
    <source>
        <dbReference type="Proteomes" id="UP000272003"/>
    </source>
</evidence>
<dbReference type="Gene3D" id="3.40.50.150">
    <property type="entry name" value="Vaccinia Virus protein VP39"/>
    <property type="match status" value="1"/>
</dbReference>
<protein>
    <submittedName>
        <fullName evidence="3">Methyltransferase domain-containing protein</fullName>
    </submittedName>
</protein>
<evidence type="ECO:0000256" key="1">
    <source>
        <dbReference type="SAM" id="Phobius"/>
    </source>
</evidence>
<dbReference type="OrthoDB" id="43862at2"/>
<keyword evidence="1" id="KW-1133">Transmembrane helix</keyword>
<feature type="transmembrane region" description="Helical" evidence="1">
    <location>
        <begin position="55"/>
        <end position="71"/>
    </location>
</feature>
<dbReference type="PANTHER" id="PTHR44068:SF11">
    <property type="entry name" value="GERANYL DIPHOSPHATE 2-C-METHYLTRANSFERASE"/>
    <property type="match status" value="1"/>
</dbReference>
<dbReference type="GO" id="GO:0032259">
    <property type="term" value="P:methylation"/>
    <property type="evidence" value="ECO:0007669"/>
    <property type="project" value="UniProtKB-KW"/>
</dbReference>